<name>A0A409X4S8_PSICY</name>
<evidence type="ECO:0000313" key="3">
    <source>
        <dbReference type="Proteomes" id="UP000283269"/>
    </source>
</evidence>
<evidence type="ECO:0000313" key="2">
    <source>
        <dbReference type="EMBL" id="PPQ85727.1"/>
    </source>
</evidence>
<comment type="caution">
    <text evidence="2">The sequence shown here is derived from an EMBL/GenBank/DDBJ whole genome shotgun (WGS) entry which is preliminary data.</text>
</comment>
<gene>
    <name evidence="2" type="ORF">CVT25_003105</name>
</gene>
<protein>
    <recommendedName>
        <fullName evidence="1">Retrotransposon gag domain-containing protein</fullName>
    </recommendedName>
</protein>
<dbReference type="Pfam" id="PF03732">
    <property type="entry name" value="Retrotrans_gag"/>
    <property type="match status" value="1"/>
</dbReference>
<dbReference type="EMBL" id="NHYD01002645">
    <property type="protein sequence ID" value="PPQ85727.1"/>
    <property type="molecule type" value="Genomic_DNA"/>
</dbReference>
<organism evidence="2 3">
    <name type="scientific">Psilocybe cyanescens</name>
    <dbReference type="NCBI Taxonomy" id="93625"/>
    <lineage>
        <taxon>Eukaryota</taxon>
        <taxon>Fungi</taxon>
        <taxon>Dikarya</taxon>
        <taxon>Basidiomycota</taxon>
        <taxon>Agaricomycotina</taxon>
        <taxon>Agaricomycetes</taxon>
        <taxon>Agaricomycetidae</taxon>
        <taxon>Agaricales</taxon>
        <taxon>Agaricineae</taxon>
        <taxon>Strophariaceae</taxon>
        <taxon>Psilocybe</taxon>
    </lineage>
</organism>
<dbReference type="InParanoid" id="A0A409X4S8"/>
<sequence>MDINKDIYNTNKKKIAFILSFCGEAEAKLCNEQYMTSRTRGTSGNHTIDWETLTTFLDKFHKAFTPVDETRSAMNNIRRLRQEPDEKVEVVINKFKLLVGQANLGTETETDHAYLIGLFQKCIRPQLADKIMYSDNLARTIQGWYKKATQFDTNYRLAKVFKEETSKHRRTPR</sequence>
<dbReference type="OrthoDB" id="3263571at2759"/>
<dbReference type="InterPro" id="IPR005162">
    <property type="entry name" value="Retrotrans_gag_dom"/>
</dbReference>
<feature type="domain" description="Retrotransposon gag" evidence="1">
    <location>
        <begin position="41"/>
        <end position="117"/>
    </location>
</feature>
<keyword evidence="3" id="KW-1185">Reference proteome</keyword>
<proteinExistence type="predicted"/>
<dbReference type="Proteomes" id="UP000283269">
    <property type="component" value="Unassembled WGS sequence"/>
</dbReference>
<accession>A0A409X4S8</accession>
<reference evidence="2 3" key="1">
    <citation type="journal article" date="2018" name="Evol. Lett.">
        <title>Horizontal gene cluster transfer increased hallucinogenic mushroom diversity.</title>
        <authorList>
            <person name="Reynolds H.T."/>
            <person name="Vijayakumar V."/>
            <person name="Gluck-Thaler E."/>
            <person name="Korotkin H.B."/>
            <person name="Matheny P.B."/>
            <person name="Slot J.C."/>
        </authorList>
    </citation>
    <scope>NUCLEOTIDE SEQUENCE [LARGE SCALE GENOMIC DNA]</scope>
    <source>
        <strain evidence="2 3">2631</strain>
    </source>
</reference>
<dbReference type="AlphaFoldDB" id="A0A409X4S8"/>
<dbReference type="STRING" id="93625.A0A409X4S8"/>
<evidence type="ECO:0000259" key="1">
    <source>
        <dbReference type="Pfam" id="PF03732"/>
    </source>
</evidence>